<evidence type="ECO:0000256" key="1">
    <source>
        <dbReference type="SAM" id="Coils"/>
    </source>
</evidence>
<organism evidence="2 3">
    <name type="scientific">Ficus carica</name>
    <name type="common">Common fig</name>
    <dbReference type="NCBI Taxonomy" id="3494"/>
    <lineage>
        <taxon>Eukaryota</taxon>
        <taxon>Viridiplantae</taxon>
        <taxon>Streptophyta</taxon>
        <taxon>Embryophyta</taxon>
        <taxon>Tracheophyta</taxon>
        <taxon>Spermatophyta</taxon>
        <taxon>Magnoliopsida</taxon>
        <taxon>eudicotyledons</taxon>
        <taxon>Gunneridae</taxon>
        <taxon>Pentapetalae</taxon>
        <taxon>rosids</taxon>
        <taxon>fabids</taxon>
        <taxon>Rosales</taxon>
        <taxon>Moraceae</taxon>
        <taxon>Ficeae</taxon>
        <taxon>Ficus</taxon>
    </lineage>
</organism>
<keyword evidence="1" id="KW-0175">Coiled coil</keyword>
<sequence length="260" mass="29994">MVRPRVRLNQIPQEANLSAMVADLQRQLLEQQQEKNRLREQLANLNWMPHAGEVPPGNNAVPPVAPPAPEGNQGIPRNPEVLIAPVAPAGMQAVPPMVREDVLYERFRRMKAPEFEGLMDPIEADNWLIDIQVILDLMGLTEQEKVLYASFALKKDARHWWRTVQLRRDVTNMSWQDFVKEFRLARLCPELIRNETEKVRRMMKMFRIDIAKQVSAGSSPPTLVSDCISRAIRAEYWINQDREARAQIFKAKKEDKAVLK</sequence>
<evidence type="ECO:0000313" key="3">
    <source>
        <dbReference type="Proteomes" id="UP001187192"/>
    </source>
</evidence>
<proteinExistence type="predicted"/>
<dbReference type="Proteomes" id="UP001187192">
    <property type="component" value="Unassembled WGS sequence"/>
</dbReference>
<gene>
    <name evidence="2" type="ORF">TIFTF001_034208</name>
</gene>
<dbReference type="AlphaFoldDB" id="A0AA88JAC1"/>
<evidence type="ECO:0000313" key="2">
    <source>
        <dbReference type="EMBL" id="GMN65136.1"/>
    </source>
</evidence>
<name>A0AA88JAC1_FICCA</name>
<protein>
    <recommendedName>
        <fullName evidence="4">Retrotransposon gag domain-containing protein</fullName>
    </recommendedName>
</protein>
<dbReference type="EMBL" id="BTGU01000214">
    <property type="protein sequence ID" value="GMN65136.1"/>
    <property type="molecule type" value="Genomic_DNA"/>
</dbReference>
<keyword evidence="3" id="KW-1185">Reference proteome</keyword>
<comment type="caution">
    <text evidence="2">The sequence shown here is derived from an EMBL/GenBank/DDBJ whole genome shotgun (WGS) entry which is preliminary data.</text>
</comment>
<evidence type="ECO:0008006" key="4">
    <source>
        <dbReference type="Google" id="ProtNLM"/>
    </source>
</evidence>
<accession>A0AA88JAC1</accession>
<reference evidence="2" key="1">
    <citation type="submission" date="2023-07" db="EMBL/GenBank/DDBJ databases">
        <title>draft genome sequence of fig (Ficus carica).</title>
        <authorList>
            <person name="Takahashi T."/>
            <person name="Nishimura K."/>
        </authorList>
    </citation>
    <scope>NUCLEOTIDE SEQUENCE</scope>
</reference>
<feature type="coiled-coil region" evidence="1">
    <location>
        <begin position="14"/>
        <end position="48"/>
    </location>
</feature>